<dbReference type="InParanoid" id="A0A545AVZ1"/>
<feature type="transmembrane region" description="Helical" evidence="7">
    <location>
        <begin position="98"/>
        <end position="120"/>
    </location>
</feature>
<evidence type="ECO:0000256" key="1">
    <source>
        <dbReference type="ARBA" id="ARBA00004141"/>
    </source>
</evidence>
<evidence type="ECO:0000256" key="2">
    <source>
        <dbReference type="ARBA" id="ARBA00022448"/>
    </source>
</evidence>
<gene>
    <name evidence="9" type="ORF">FL583_07035</name>
</gene>
<dbReference type="GO" id="GO:1902600">
    <property type="term" value="P:proton transmembrane transport"/>
    <property type="evidence" value="ECO:0007669"/>
    <property type="project" value="InterPro"/>
</dbReference>
<feature type="transmembrane region" description="Helical" evidence="7">
    <location>
        <begin position="198"/>
        <end position="218"/>
    </location>
</feature>
<evidence type="ECO:0000256" key="5">
    <source>
        <dbReference type="ARBA" id="ARBA00023065"/>
    </source>
</evidence>
<keyword evidence="2" id="KW-0813">Transport</keyword>
<dbReference type="PANTHER" id="PTHR32468">
    <property type="entry name" value="CATION/H + ANTIPORTER"/>
    <property type="match status" value="1"/>
</dbReference>
<evidence type="ECO:0000313" key="10">
    <source>
        <dbReference type="Proteomes" id="UP000317982"/>
    </source>
</evidence>
<dbReference type="RefSeq" id="WP_142703663.1">
    <property type="nucleotide sequence ID" value="NZ_VIRS01000004.1"/>
</dbReference>
<dbReference type="InterPro" id="IPR038770">
    <property type="entry name" value="Na+/solute_symporter_sf"/>
</dbReference>
<evidence type="ECO:0000256" key="4">
    <source>
        <dbReference type="ARBA" id="ARBA00022989"/>
    </source>
</evidence>
<evidence type="ECO:0000259" key="8">
    <source>
        <dbReference type="Pfam" id="PF00999"/>
    </source>
</evidence>
<evidence type="ECO:0000256" key="3">
    <source>
        <dbReference type="ARBA" id="ARBA00022692"/>
    </source>
</evidence>
<name>A0A545AVZ1_9ACTN</name>
<keyword evidence="10" id="KW-1185">Reference proteome</keyword>
<keyword evidence="6 7" id="KW-0472">Membrane</keyword>
<feature type="transmembrane region" description="Helical" evidence="7">
    <location>
        <begin position="284"/>
        <end position="302"/>
    </location>
</feature>
<dbReference type="InterPro" id="IPR050794">
    <property type="entry name" value="CPA2_transporter"/>
</dbReference>
<feature type="transmembrane region" description="Helical" evidence="7">
    <location>
        <begin position="65"/>
        <end position="86"/>
    </location>
</feature>
<dbReference type="PANTHER" id="PTHR32468:SF0">
    <property type="entry name" value="K(+)_H(+) ANTIPORTER 1"/>
    <property type="match status" value="1"/>
</dbReference>
<dbReference type="InterPro" id="IPR006153">
    <property type="entry name" value="Cation/H_exchanger_TM"/>
</dbReference>
<dbReference type="Proteomes" id="UP000317982">
    <property type="component" value="Unassembled WGS sequence"/>
</dbReference>
<dbReference type="GO" id="GO:0016020">
    <property type="term" value="C:membrane"/>
    <property type="evidence" value="ECO:0007669"/>
    <property type="project" value="UniProtKB-SubCell"/>
</dbReference>
<dbReference type="Gene3D" id="1.20.1530.20">
    <property type="match status" value="1"/>
</dbReference>
<accession>A0A545AVZ1</accession>
<dbReference type="EMBL" id="VIRS01000004">
    <property type="protein sequence ID" value="TQS45490.1"/>
    <property type="molecule type" value="Genomic_DNA"/>
</dbReference>
<feature type="domain" description="Cation/H+ exchanger transmembrane" evidence="8">
    <location>
        <begin position="18"/>
        <end position="399"/>
    </location>
</feature>
<dbReference type="GO" id="GO:0015297">
    <property type="term" value="F:antiporter activity"/>
    <property type="evidence" value="ECO:0007669"/>
    <property type="project" value="InterPro"/>
</dbReference>
<evidence type="ECO:0000313" key="9">
    <source>
        <dbReference type="EMBL" id="TQS45490.1"/>
    </source>
</evidence>
<proteinExistence type="predicted"/>
<evidence type="ECO:0000256" key="6">
    <source>
        <dbReference type="ARBA" id="ARBA00023136"/>
    </source>
</evidence>
<keyword evidence="5" id="KW-0406">Ion transport</keyword>
<feature type="transmembrane region" description="Helical" evidence="7">
    <location>
        <begin position="314"/>
        <end position="335"/>
    </location>
</feature>
<organism evidence="9 10">
    <name type="scientific">Cryptosporangium phraense</name>
    <dbReference type="NCBI Taxonomy" id="2593070"/>
    <lineage>
        <taxon>Bacteria</taxon>
        <taxon>Bacillati</taxon>
        <taxon>Actinomycetota</taxon>
        <taxon>Actinomycetes</taxon>
        <taxon>Cryptosporangiales</taxon>
        <taxon>Cryptosporangiaceae</taxon>
        <taxon>Cryptosporangium</taxon>
    </lineage>
</organism>
<feature type="transmembrane region" description="Helical" evidence="7">
    <location>
        <begin position="347"/>
        <end position="372"/>
    </location>
</feature>
<sequence>MTAHDVGLLMLDLALILVLARVGGWLARKVGQPPVIGEIIAGIALGPTIIGPHLSTLLVPVDLRVPLSALANVGLVLFMFIVGYELDHTLIRGRERVAVSVSVGSIILPSVLGITLALWLADRHGVSADDRLPFVLFLGAAMSITAFPVLARILTDRGMHRTRLGGLALASAAVDDVIAWSLLAVVVTVAGASAEAQWHVLLALPFVALMFFVVRPLLRRLLPVHARAGRLTPPVLAVILIGLLLSAYAAEWLGVHVIFGAFIFGAVMPREGGEALRQDILEKLEQVSVLLLLPVFFFVSGIKVDLRNVGLSGLGELALILVVAISGKFVGAFVGARLQRVPLRQSFALATLMNTRGLTEIVILTVGLQLGILDSSLFSLMVVMAIVTTVMAGPLLSAFYSKRRIERDIAEAERASLGTVAARRVFAVVDDPATQKADVELAAALVGAQRPAEVVLSRLLPYRSPALEVGTGLSGELAEMARSLEETERLAARVRRDDLPVPVLSRFSSDVEHDLALQIEASGPDVVVFRSSRPGMGPVVAGELVTVASGLPERPSAVGVGWGTDADSVAALRAAALIAAARRLPLVISDSGRRASAAATELTRHGVATSVGAVPSDALVVAGGVELAEGEHVAVRAALDADASPIGDWIGMVPVEVPVPA</sequence>
<dbReference type="Pfam" id="PF00999">
    <property type="entry name" value="Na_H_Exchanger"/>
    <property type="match status" value="1"/>
</dbReference>
<feature type="transmembrane region" description="Helical" evidence="7">
    <location>
        <begin position="166"/>
        <end position="192"/>
    </location>
</feature>
<feature type="transmembrane region" description="Helical" evidence="7">
    <location>
        <begin position="255"/>
        <end position="272"/>
    </location>
</feature>
<feature type="transmembrane region" description="Helical" evidence="7">
    <location>
        <begin position="39"/>
        <end position="59"/>
    </location>
</feature>
<reference evidence="9 10" key="1">
    <citation type="submission" date="2019-07" db="EMBL/GenBank/DDBJ databases">
        <title>Cryptosporangium phraense sp. nov., isolated from plant litter.</title>
        <authorList>
            <person name="Suriyachadkun C."/>
        </authorList>
    </citation>
    <scope>NUCLEOTIDE SEQUENCE [LARGE SCALE GENOMIC DNA]</scope>
    <source>
        <strain evidence="9 10">A-T 5661</strain>
    </source>
</reference>
<comment type="caution">
    <text evidence="9">The sequence shown here is derived from an EMBL/GenBank/DDBJ whole genome shotgun (WGS) entry which is preliminary data.</text>
</comment>
<comment type="subcellular location">
    <subcellularLocation>
        <location evidence="1">Membrane</location>
        <topology evidence="1">Multi-pass membrane protein</topology>
    </subcellularLocation>
</comment>
<keyword evidence="4 7" id="KW-1133">Transmembrane helix</keyword>
<dbReference type="OrthoDB" id="9793589at2"/>
<dbReference type="AlphaFoldDB" id="A0A545AVZ1"/>
<keyword evidence="3 7" id="KW-0812">Transmembrane</keyword>
<feature type="transmembrane region" description="Helical" evidence="7">
    <location>
        <begin position="230"/>
        <end position="249"/>
    </location>
</feature>
<protein>
    <submittedName>
        <fullName evidence="9">Cation/H(+) antiporter</fullName>
    </submittedName>
</protein>
<feature type="transmembrane region" description="Helical" evidence="7">
    <location>
        <begin position="378"/>
        <end position="400"/>
    </location>
</feature>
<feature type="transmembrane region" description="Helical" evidence="7">
    <location>
        <begin position="132"/>
        <end position="154"/>
    </location>
</feature>
<evidence type="ECO:0000256" key="7">
    <source>
        <dbReference type="SAM" id="Phobius"/>
    </source>
</evidence>
<feature type="transmembrane region" description="Helical" evidence="7">
    <location>
        <begin position="6"/>
        <end position="27"/>
    </location>
</feature>